<dbReference type="Gene3D" id="3.10.450.50">
    <property type="match status" value="1"/>
</dbReference>
<dbReference type="KEGG" id="nah:F5544_11490"/>
<protein>
    <recommendedName>
        <fullName evidence="1">SnoaL-like domain-containing protein</fullName>
    </recommendedName>
</protein>
<dbReference type="Pfam" id="PF12680">
    <property type="entry name" value="SnoaL_2"/>
    <property type="match status" value="1"/>
</dbReference>
<keyword evidence="3" id="KW-1185">Reference proteome</keyword>
<dbReference type="InterPro" id="IPR032710">
    <property type="entry name" value="NTF2-like_dom_sf"/>
</dbReference>
<accession>A0A6G9YAP3</accession>
<dbReference type="SUPFAM" id="SSF54427">
    <property type="entry name" value="NTF2-like"/>
    <property type="match status" value="1"/>
</dbReference>
<feature type="domain" description="SnoaL-like" evidence="1">
    <location>
        <begin position="85"/>
        <end position="187"/>
    </location>
</feature>
<gene>
    <name evidence="2" type="ORF">F5544_11490</name>
</gene>
<proteinExistence type="predicted"/>
<dbReference type="Proteomes" id="UP000503540">
    <property type="component" value="Chromosome"/>
</dbReference>
<dbReference type="AlphaFoldDB" id="A0A6G9YAP3"/>
<name>A0A6G9YAP3_9NOCA</name>
<sequence>MDVGAAEGWGERRRRRRRTLPVRSLPASAVSAELCGRFAGSAGRRVRRRMPDNRLKRVCGLIRCALEHVSIFGEFSMVRQIRDVIEQYVKAVGSGTTAEILALFAPEATVEDPIGTPTRQGHAALREFYDVVTGLDREAELHPDTVRIGDRQAAFMFTIVTRVGGQRFTLSPIDVMEFDADGKISRMRAYWSQEDMHAEPE</sequence>
<evidence type="ECO:0000313" key="3">
    <source>
        <dbReference type="Proteomes" id="UP000503540"/>
    </source>
</evidence>
<reference evidence="2 3" key="1">
    <citation type="journal article" date="2019" name="ACS Chem. Biol.">
        <title>Identification and Mobilization of a Cryptic Antibiotic Biosynthesis Gene Locus from a Human-Pathogenic Nocardia Isolate.</title>
        <authorList>
            <person name="Herisse M."/>
            <person name="Ishida K."/>
            <person name="Porter J.L."/>
            <person name="Howden B."/>
            <person name="Hertweck C."/>
            <person name="Stinear T.P."/>
            <person name="Pidot S.J."/>
        </authorList>
    </citation>
    <scope>NUCLEOTIDE SEQUENCE [LARGE SCALE GENOMIC DNA]</scope>
    <source>
        <strain evidence="2 3">AUSMDU00012717</strain>
    </source>
</reference>
<evidence type="ECO:0000313" key="2">
    <source>
        <dbReference type="EMBL" id="QIS10190.1"/>
    </source>
</evidence>
<evidence type="ECO:0000259" key="1">
    <source>
        <dbReference type="Pfam" id="PF12680"/>
    </source>
</evidence>
<dbReference type="InterPro" id="IPR037401">
    <property type="entry name" value="SnoaL-like"/>
</dbReference>
<dbReference type="EMBL" id="CP046172">
    <property type="protein sequence ID" value="QIS10190.1"/>
    <property type="molecule type" value="Genomic_DNA"/>
</dbReference>
<organism evidence="2 3">
    <name type="scientific">Nocardia arthritidis</name>
    <dbReference type="NCBI Taxonomy" id="228602"/>
    <lineage>
        <taxon>Bacteria</taxon>
        <taxon>Bacillati</taxon>
        <taxon>Actinomycetota</taxon>
        <taxon>Actinomycetes</taxon>
        <taxon>Mycobacteriales</taxon>
        <taxon>Nocardiaceae</taxon>
        <taxon>Nocardia</taxon>
    </lineage>
</organism>